<proteinExistence type="predicted"/>
<dbReference type="GeneID" id="93164656"/>
<dbReference type="AlphaFoldDB" id="A0A0J9F369"/>
<reference evidence="1 2" key="1">
    <citation type="submission" date="2011-04" db="EMBL/GenBank/DDBJ databases">
        <title>The Genome Sequence of Clostridium citroniae WAL-19142.</title>
        <authorList>
            <consortium name="The Broad Institute Genome Sequencing Platform"/>
            <person name="Earl A."/>
            <person name="Ward D."/>
            <person name="Feldgarden M."/>
            <person name="Gevers D."/>
            <person name="Warren Y.A."/>
            <person name="Tyrrell K.L."/>
            <person name="Citron D.M."/>
            <person name="Goldstein E.J."/>
            <person name="Daigneault M."/>
            <person name="Allen-Vercoe E."/>
            <person name="Young S.K."/>
            <person name="Zeng Q."/>
            <person name="Gargeya S."/>
            <person name="Fitzgerald M."/>
            <person name="Haas B."/>
            <person name="Abouelleil A."/>
            <person name="Alvarado L."/>
            <person name="Arachchi H.M."/>
            <person name="Berlin A."/>
            <person name="Brown A."/>
            <person name="Chapman S.B."/>
            <person name="Chen Z."/>
            <person name="Dunbar C."/>
            <person name="Freedman E."/>
            <person name="Gearin G."/>
            <person name="Gellesch M."/>
            <person name="Goldberg J."/>
            <person name="Griggs A."/>
            <person name="Gujja S."/>
            <person name="Heilman E.R."/>
            <person name="Heiman D."/>
            <person name="Howarth C."/>
            <person name="Larson L."/>
            <person name="Lui A."/>
            <person name="MacDonald P.J."/>
            <person name="Mehta T."/>
            <person name="Montmayeur A."/>
            <person name="Murphy C."/>
            <person name="Neiman D."/>
            <person name="Pearson M."/>
            <person name="Priest M."/>
            <person name="Roberts A."/>
            <person name="Saif S."/>
            <person name="Shea T."/>
            <person name="Shenoy N."/>
            <person name="Sisk P."/>
            <person name="Stolte C."/>
            <person name="Sykes S."/>
            <person name="White J."/>
            <person name="Yandava C."/>
            <person name="Wortman J."/>
            <person name="Nusbaum C."/>
            <person name="Birren B."/>
        </authorList>
    </citation>
    <scope>NUCLEOTIDE SEQUENCE [LARGE SCALE GENOMIC DNA]</scope>
    <source>
        <strain evidence="1 2">WAL-19142</strain>
    </source>
</reference>
<organism evidence="1 2">
    <name type="scientific">[Clostridium] citroniae WAL-19142</name>
    <dbReference type="NCBI Taxonomy" id="742734"/>
    <lineage>
        <taxon>Bacteria</taxon>
        <taxon>Bacillati</taxon>
        <taxon>Bacillota</taxon>
        <taxon>Clostridia</taxon>
        <taxon>Lachnospirales</taxon>
        <taxon>Lachnospiraceae</taxon>
        <taxon>Enterocloster</taxon>
    </lineage>
</organism>
<evidence type="ECO:0000313" key="1">
    <source>
        <dbReference type="EMBL" id="KMW22675.1"/>
    </source>
</evidence>
<accession>A0A0J9F369</accession>
<dbReference type="RefSeq" id="WP_007862706.1">
    <property type="nucleotide sequence ID" value="NZ_KQ235876.1"/>
</dbReference>
<evidence type="ECO:0000313" key="2">
    <source>
        <dbReference type="Proteomes" id="UP000037392"/>
    </source>
</evidence>
<dbReference type="EMBL" id="ADLK01000008">
    <property type="protein sequence ID" value="KMW22675.1"/>
    <property type="molecule type" value="Genomic_DNA"/>
</dbReference>
<dbReference type="Proteomes" id="UP000037392">
    <property type="component" value="Unassembled WGS sequence"/>
</dbReference>
<comment type="caution">
    <text evidence="1">The sequence shown here is derived from an EMBL/GenBank/DDBJ whole genome shotgun (WGS) entry which is preliminary data.</text>
</comment>
<dbReference type="PATRIC" id="fig|742734.4.peg.1301"/>
<protein>
    <submittedName>
        <fullName evidence="1">Uncharacterized protein</fullName>
    </submittedName>
</protein>
<gene>
    <name evidence="1" type="ORF">HMPREF9470_01210</name>
</gene>
<name>A0A0J9F369_9FIRM</name>
<sequence length="65" mass="7595">MDEEMVIGQWLFRITQECIQNYGADFEYLIMANFFPGQLCRVKILADQIIITPETPSMSPEHMCH</sequence>
<dbReference type="OrthoDB" id="2084684at2"/>